<reference evidence="1 2" key="1">
    <citation type="journal article" date="2016" name="Nat. Commun.">
        <title>Thousands of microbial genomes shed light on interconnected biogeochemical processes in an aquifer system.</title>
        <authorList>
            <person name="Anantharaman K."/>
            <person name="Brown C.T."/>
            <person name="Hug L.A."/>
            <person name="Sharon I."/>
            <person name="Castelle C.J."/>
            <person name="Probst A.J."/>
            <person name="Thomas B.C."/>
            <person name="Singh A."/>
            <person name="Wilkins M.J."/>
            <person name="Karaoz U."/>
            <person name="Brodie E.L."/>
            <person name="Williams K.H."/>
            <person name="Hubbard S.S."/>
            <person name="Banfield J.F."/>
        </authorList>
    </citation>
    <scope>NUCLEOTIDE SEQUENCE [LARGE SCALE GENOMIC DNA]</scope>
</reference>
<sequence>MTRPYFRAVFDENFSEVLKEVIVLFKEKVMALFLVEVQKFQNSEFEPVEIVTADNAKLATEDADTRHAGTTHCRKVRQWTGALKDIEQLAKRGLKVCQGGGLCALGSKYPHLAKMSEDDALGANAVIDDLKKQQQGS</sequence>
<proteinExistence type="predicted"/>
<comment type="caution">
    <text evidence="1">The sequence shown here is derived from an EMBL/GenBank/DDBJ whole genome shotgun (WGS) entry which is preliminary data.</text>
</comment>
<gene>
    <name evidence="1" type="ORF">A2822_04755</name>
</gene>
<dbReference type="AlphaFoldDB" id="A0A1G2HVT2"/>
<organism evidence="1 2">
    <name type="scientific">Candidatus Staskawiczbacteria bacterium RIFCSPHIGHO2_01_FULL_41_41</name>
    <dbReference type="NCBI Taxonomy" id="1802203"/>
    <lineage>
        <taxon>Bacteria</taxon>
        <taxon>Candidatus Staskawicziibacteriota</taxon>
    </lineage>
</organism>
<evidence type="ECO:0000313" key="1">
    <source>
        <dbReference type="EMBL" id="OGZ66341.1"/>
    </source>
</evidence>
<dbReference type="EMBL" id="MHOP01000006">
    <property type="protein sequence ID" value="OGZ66341.1"/>
    <property type="molecule type" value="Genomic_DNA"/>
</dbReference>
<protein>
    <submittedName>
        <fullName evidence="1">Uncharacterized protein</fullName>
    </submittedName>
</protein>
<dbReference type="Proteomes" id="UP000178774">
    <property type="component" value="Unassembled WGS sequence"/>
</dbReference>
<accession>A0A1G2HVT2</accession>
<name>A0A1G2HVT2_9BACT</name>
<evidence type="ECO:0000313" key="2">
    <source>
        <dbReference type="Proteomes" id="UP000178774"/>
    </source>
</evidence>